<evidence type="ECO:0000256" key="1">
    <source>
        <dbReference type="SAM" id="MobiDB-lite"/>
    </source>
</evidence>
<gene>
    <name evidence="2" type="ORF">FGL98_11700</name>
</gene>
<feature type="compositionally biased region" description="Polar residues" evidence="1">
    <location>
        <begin position="64"/>
        <end position="84"/>
    </location>
</feature>
<comment type="caution">
    <text evidence="2">The sequence shown here is derived from an EMBL/GenBank/DDBJ whole genome shotgun (WGS) entry which is preliminary data.</text>
</comment>
<accession>A0A563E1W2</accession>
<name>A0A563E1W2_9MICO</name>
<sequence>MQCLCDGTELPVSVHALFEATLGRLAPAERAFCEGASILGREFYVEAVEPVIGAMCERPRHGSGSPTGCVSSTSSNRPTVTVPA</sequence>
<proteinExistence type="predicted"/>
<reference evidence="2 3" key="2">
    <citation type="submission" date="2019-08" db="EMBL/GenBank/DDBJ databases">
        <title>Jejuicoccus antrihumi gen. nov., sp. nov., a new member of the family Dermacoccaceae isolated from a cave.</title>
        <authorList>
            <person name="Schumann P."/>
            <person name="Kim I.S."/>
        </authorList>
    </citation>
    <scope>NUCLEOTIDE SEQUENCE [LARGE SCALE GENOMIC DNA]</scope>
    <source>
        <strain evidence="2 3">C5-26</strain>
    </source>
</reference>
<reference evidence="2 3" key="1">
    <citation type="submission" date="2019-05" db="EMBL/GenBank/DDBJ databases">
        <authorList>
            <person name="Lee S.D."/>
        </authorList>
    </citation>
    <scope>NUCLEOTIDE SEQUENCE [LARGE SCALE GENOMIC DNA]</scope>
    <source>
        <strain evidence="2 3">C5-26</strain>
    </source>
</reference>
<organism evidence="2 3">
    <name type="scientific">Leekyejoonella antrihumi</name>
    <dbReference type="NCBI Taxonomy" id="1660198"/>
    <lineage>
        <taxon>Bacteria</taxon>
        <taxon>Bacillati</taxon>
        <taxon>Actinomycetota</taxon>
        <taxon>Actinomycetes</taxon>
        <taxon>Micrococcales</taxon>
        <taxon>Dermacoccaceae</taxon>
        <taxon>Leekyejoonella</taxon>
    </lineage>
</organism>
<feature type="region of interest" description="Disordered" evidence="1">
    <location>
        <begin position="59"/>
        <end position="84"/>
    </location>
</feature>
<evidence type="ECO:0000313" key="2">
    <source>
        <dbReference type="EMBL" id="TWP35894.1"/>
    </source>
</evidence>
<keyword evidence="3" id="KW-1185">Reference proteome</keyword>
<evidence type="ECO:0000313" key="3">
    <source>
        <dbReference type="Proteomes" id="UP000320244"/>
    </source>
</evidence>
<dbReference type="Proteomes" id="UP000320244">
    <property type="component" value="Unassembled WGS sequence"/>
</dbReference>
<protein>
    <submittedName>
        <fullName evidence="2">Uncharacterized protein</fullName>
    </submittedName>
</protein>
<dbReference type="EMBL" id="VCQV01000015">
    <property type="protein sequence ID" value="TWP35894.1"/>
    <property type="molecule type" value="Genomic_DNA"/>
</dbReference>
<dbReference type="RefSeq" id="WP_146316956.1">
    <property type="nucleotide sequence ID" value="NZ_VCQV01000015.1"/>
</dbReference>
<dbReference type="AlphaFoldDB" id="A0A563E1W2"/>